<feature type="region of interest" description="Disordered" evidence="2">
    <location>
        <begin position="605"/>
        <end position="628"/>
    </location>
</feature>
<reference evidence="3 4" key="1">
    <citation type="submission" date="2023-04" db="EMBL/GenBank/DDBJ databases">
        <title>Genome of Basidiobolus ranarum AG-B5.</title>
        <authorList>
            <person name="Stajich J.E."/>
            <person name="Carter-House D."/>
            <person name="Gryganskyi A."/>
        </authorList>
    </citation>
    <scope>NUCLEOTIDE SEQUENCE [LARGE SCALE GENOMIC DNA]</scope>
    <source>
        <strain evidence="3 4">AG-B5</strain>
    </source>
</reference>
<evidence type="ECO:0000256" key="1">
    <source>
        <dbReference type="ARBA" id="ARBA00010098"/>
    </source>
</evidence>
<dbReference type="InterPro" id="IPR007991">
    <property type="entry name" value="RNA_pol_I_trans_ini_fac_RRN3"/>
</dbReference>
<dbReference type="PANTHER" id="PTHR12790">
    <property type="entry name" value="TRANSCRIPTION INITIATION FACTOR IA RRN3"/>
    <property type="match status" value="1"/>
</dbReference>
<gene>
    <name evidence="3" type="primary">RRN3</name>
    <name evidence="3" type="ORF">K7432_000842</name>
</gene>
<feature type="region of interest" description="Disordered" evidence="2">
    <location>
        <begin position="1"/>
        <end position="63"/>
    </location>
</feature>
<dbReference type="PANTHER" id="PTHR12790:SF0">
    <property type="entry name" value="RNA POLYMERASE I-SPECIFIC TRANSCRIPTION INITIATION FACTOR RRN3-RELATED"/>
    <property type="match status" value="1"/>
</dbReference>
<sequence length="648" mass="74076">MVSVRSPSLKPTLASENRKEMLSYLDTPTPVEDVDQLPSLNDIDNEPTVKSSSPPPDLLGRGREQNELNENALFMMTTFIMNALKEKAAGNFGPYEDIIRQLSAKPNSLDATSPTRLLQWIRALTKSVSSLNRECHALIEAALSIDWPAKDDIFVQSYVHFLANLVSAHAFYIHPTVRMLARHFVFRAGFESPICNVSAETYYERVHNATKMVMGLIPTGPTSLYPVLVEMFPHKRQSLQSQTYYLKNIFRLLEYVPILRNQLLSVIVDRVIQIDVEIQVELEEMDDDEDDDEVFQLDMANHELEDSEIDDSDDEDALPTVATVNVKEMSAKLDSMLELIFQYIQVNHQAGDLEYIRELFYVLLDIFDKTILQTFKSRYTQFLLFYTSSLDESFPDIFLGTLASRTFDTSTPLVNRVSAASYISSFVSRAKFLDQTSVRTVVGLMTGFTETYADQYESTVSYPDADRFSVFYAVTQAILYIFCFRWKDLLDDSAENGVRQWHGGLGNFQRIIMSRFNPLKICSPNVVKQFAHLSHELNLMYCYTVIEQNKRLYLPKKGSTVSKSASSNLPAQHQPSFHELETFFPFDPYALPNSSRFVEEIYQEWQNEEASDEESEGENEEEDEEMQVGFMAMSISPSPNLVEKAFNL</sequence>
<dbReference type="Proteomes" id="UP001479436">
    <property type="component" value="Unassembled WGS sequence"/>
</dbReference>
<proteinExistence type="inferred from homology"/>
<keyword evidence="4" id="KW-1185">Reference proteome</keyword>
<comment type="similarity">
    <text evidence="1">Belongs to the RRN3 family.</text>
</comment>
<evidence type="ECO:0000313" key="4">
    <source>
        <dbReference type="Proteomes" id="UP001479436"/>
    </source>
</evidence>
<feature type="compositionally biased region" description="Acidic residues" evidence="2">
    <location>
        <begin position="606"/>
        <end position="626"/>
    </location>
</feature>
<evidence type="ECO:0000256" key="2">
    <source>
        <dbReference type="SAM" id="MobiDB-lite"/>
    </source>
</evidence>
<evidence type="ECO:0000313" key="3">
    <source>
        <dbReference type="EMBL" id="KAK9728696.1"/>
    </source>
</evidence>
<accession>A0ABR2WAH2</accession>
<dbReference type="Pfam" id="PF05327">
    <property type="entry name" value="RRN3"/>
    <property type="match status" value="1"/>
</dbReference>
<comment type="caution">
    <text evidence="3">The sequence shown here is derived from an EMBL/GenBank/DDBJ whole genome shotgun (WGS) entry which is preliminary data.</text>
</comment>
<protein>
    <submittedName>
        <fullName evidence="3">DNA independent RNA polymerase I transcription factor</fullName>
    </submittedName>
</protein>
<dbReference type="EMBL" id="JASJQH010006892">
    <property type="protein sequence ID" value="KAK9728696.1"/>
    <property type="molecule type" value="Genomic_DNA"/>
</dbReference>
<name>A0ABR2WAH2_9FUNG</name>
<organism evidence="3 4">
    <name type="scientific">Basidiobolus ranarum</name>
    <dbReference type="NCBI Taxonomy" id="34480"/>
    <lineage>
        <taxon>Eukaryota</taxon>
        <taxon>Fungi</taxon>
        <taxon>Fungi incertae sedis</taxon>
        <taxon>Zoopagomycota</taxon>
        <taxon>Entomophthoromycotina</taxon>
        <taxon>Basidiobolomycetes</taxon>
        <taxon>Basidiobolales</taxon>
        <taxon>Basidiobolaceae</taxon>
        <taxon>Basidiobolus</taxon>
    </lineage>
</organism>